<keyword evidence="2 4" id="KW-0238">DNA-binding</keyword>
<evidence type="ECO:0000256" key="4">
    <source>
        <dbReference type="PROSITE-ProRule" id="PRU00335"/>
    </source>
</evidence>
<dbReference type="EMBL" id="MCHX01000004">
    <property type="protein sequence ID" value="OFJ55295.1"/>
    <property type="molecule type" value="Genomic_DNA"/>
</dbReference>
<evidence type="ECO:0000256" key="2">
    <source>
        <dbReference type="ARBA" id="ARBA00023125"/>
    </source>
</evidence>
<dbReference type="PANTHER" id="PTHR30055">
    <property type="entry name" value="HTH-TYPE TRANSCRIPTIONAL REGULATOR RUTR"/>
    <property type="match status" value="1"/>
</dbReference>
<dbReference type="Gene3D" id="1.10.357.10">
    <property type="entry name" value="Tetracycline Repressor, domain 2"/>
    <property type="match status" value="1"/>
</dbReference>
<keyword evidence="3" id="KW-0804">Transcription</keyword>
<proteinExistence type="predicted"/>
<keyword evidence="7" id="KW-1185">Reference proteome</keyword>
<sequence length="189" mass="20592">MARPPDPARRDELLRAIVDHLERTGIGDLSLAPLAEAVGTSKRMLLYYFGDRRGLVAQALEYSRPDVGALFQDVGDPKELTDAVTRLWHALTRGSQRHSVRLLLQVLSLSVTDPETYGAHALTSVRLLLDPVAAAFRDAGFTAEQATRRATLVVSGLRGLCQDLLVTRERTRVDAAARLLIDAAVAAPD</sequence>
<organism evidence="6 7">
    <name type="scientific">Mycolicibacterium grossiae</name>
    <dbReference type="NCBI Taxonomy" id="1552759"/>
    <lineage>
        <taxon>Bacteria</taxon>
        <taxon>Bacillati</taxon>
        <taxon>Actinomycetota</taxon>
        <taxon>Actinomycetes</taxon>
        <taxon>Mycobacteriales</taxon>
        <taxon>Mycobacteriaceae</taxon>
        <taxon>Mycolicibacterium</taxon>
    </lineage>
</organism>
<dbReference type="OrthoDB" id="5177743at2"/>
<protein>
    <recommendedName>
        <fullName evidence="5">HTH tetR-type domain-containing protein</fullName>
    </recommendedName>
</protein>
<dbReference type="PROSITE" id="PS50977">
    <property type="entry name" value="HTH_TETR_2"/>
    <property type="match status" value="1"/>
</dbReference>
<evidence type="ECO:0000259" key="5">
    <source>
        <dbReference type="PROSITE" id="PS50977"/>
    </source>
</evidence>
<dbReference type="InterPro" id="IPR009057">
    <property type="entry name" value="Homeodomain-like_sf"/>
</dbReference>
<feature type="domain" description="HTH tetR-type" evidence="5">
    <location>
        <begin position="7"/>
        <end position="67"/>
    </location>
</feature>
<dbReference type="RefSeq" id="WP_070351527.1">
    <property type="nucleotide sequence ID" value="NZ_CP043474.1"/>
</dbReference>
<gene>
    <name evidence="6" type="ORF">BEL07_02445</name>
</gene>
<evidence type="ECO:0000313" key="7">
    <source>
        <dbReference type="Proteomes" id="UP000178953"/>
    </source>
</evidence>
<evidence type="ECO:0000313" key="6">
    <source>
        <dbReference type="EMBL" id="OFJ55295.1"/>
    </source>
</evidence>
<dbReference type="GO" id="GO:0003700">
    <property type="term" value="F:DNA-binding transcription factor activity"/>
    <property type="evidence" value="ECO:0007669"/>
    <property type="project" value="TreeGrafter"/>
</dbReference>
<accession>A0A1E8QAE1</accession>
<dbReference type="InterPro" id="IPR001647">
    <property type="entry name" value="HTH_TetR"/>
</dbReference>
<evidence type="ECO:0000256" key="1">
    <source>
        <dbReference type="ARBA" id="ARBA00023015"/>
    </source>
</evidence>
<comment type="caution">
    <text evidence="6">The sequence shown here is derived from an EMBL/GenBank/DDBJ whole genome shotgun (WGS) entry which is preliminary data.</text>
</comment>
<reference evidence="6 7" key="1">
    <citation type="submission" date="2016-09" db="EMBL/GenBank/DDBJ databases">
        <title>genome sequence of Mycobacterium sp. 739 SCH.</title>
        <authorList>
            <person name="Greninger A.L."/>
            <person name="Qin X."/>
            <person name="Jerome K."/>
            <person name="Vora S."/>
            <person name="Quinn K."/>
        </authorList>
    </citation>
    <scope>NUCLEOTIDE SEQUENCE [LARGE SCALE GENOMIC DNA]</scope>
    <source>
        <strain evidence="6 7">SCH</strain>
    </source>
</reference>
<dbReference type="PANTHER" id="PTHR30055:SF234">
    <property type="entry name" value="HTH-TYPE TRANSCRIPTIONAL REGULATOR BETI"/>
    <property type="match status" value="1"/>
</dbReference>
<dbReference type="GO" id="GO:0000976">
    <property type="term" value="F:transcription cis-regulatory region binding"/>
    <property type="evidence" value="ECO:0007669"/>
    <property type="project" value="TreeGrafter"/>
</dbReference>
<keyword evidence="1" id="KW-0805">Transcription regulation</keyword>
<dbReference type="InterPro" id="IPR050109">
    <property type="entry name" value="HTH-type_TetR-like_transc_reg"/>
</dbReference>
<feature type="DNA-binding region" description="H-T-H motif" evidence="4">
    <location>
        <begin position="30"/>
        <end position="49"/>
    </location>
</feature>
<dbReference type="AlphaFoldDB" id="A0A1E8QAE1"/>
<name>A0A1E8QAE1_9MYCO</name>
<dbReference type="Proteomes" id="UP000178953">
    <property type="component" value="Unassembled WGS sequence"/>
</dbReference>
<evidence type="ECO:0000256" key="3">
    <source>
        <dbReference type="ARBA" id="ARBA00023163"/>
    </source>
</evidence>
<dbReference type="SUPFAM" id="SSF46689">
    <property type="entry name" value="Homeodomain-like"/>
    <property type="match status" value="1"/>
</dbReference>